<keyword evidence="3" id="KW-1185">Reference proteome</keyword>
<organism evidence="2 3">
    <name type="scientific">Glomus cerebriforme</name>
    <dbReference type="NCBI Taxonomy" id="658196"/>
    <lineage>
        <taxon>Eukaryota</taxon>
        <taxon>Fungi</taxon>
        <taxon>Fungi incertae sedis</taxon>
        <taxon>Mucoromycota</taxon>
        <taxon>Glomeromycotina</taxon>
        <taxon>Glomeromycetes</taxon>
        <taxon>Glomerales</taxon>
        <taxon>Glomeraceae</taxon>
        <taxon>Glomus</taxon>
    </lineage>
</organism>
<dbReference type="STRING" id="658196.A0A397TE49"/>
<dbReference type="AlphaFoldDB" id="A0A397TE49"/>
<feature type="region of interest" description="Disordered" evidence="1">
    <location>
        <begin position="85"/>
        <end position="140"/>
    </location>
</feature>
<protein>
    <submittedName>
        <fullName evidence="2">Uncharacterized protein</fullName>
    </submittedName>
</protein>
<dbReference type="Proteomes" id="UP000265703">
    <property type="component" value="Unassembled WGS sequence"/>
</dbReference>
<sequence length="187" mass="22288">MQSNNGKEFCTFMIKELQKLEKWKESISRNDWLFELYLVVTSINHSYCRFHKKTPYKLIYVNKPYENYILIEELFNTFLPTGSLDNEHEHNDEHENNDKNDKHKGYYGYEHNKNDKHKDHHYYEHNDNSNDNEQEDEENNISIGSSKTINSIQISSIYYSVLVNITNIALSTITGHETLRELAYQDL</sequence>
<evidence type="ECO:0000256" key="1">
    <source>
        <dbReference type="SAM" id="MobiDB-lite"/>
    </source>
</evidence>
<reference evidence="2 3" key="1">
    <citation type="submission" date="2018-06" db="EMBL/GenBank/DDBJ databases">
        <title>Comparative genomics reveals the genomic features of Rhizophagus irregularis, R. cerebriforme, R. diaphanum and Gigaspora rosea, and their symbiotic lifestyle signature.</title>
        <authorList>
            <person name="Morin E."/>
            <person name="San Clemente H."/>
            <person name="Chen E.C.H."/>
            <person name="De La Providencia I."/>
            <person name="Hainaut M."/>
            <person name="Kuo A."/>
            <person name="Kohler A."/>
            <person name="Murat C."/>
            <person name="Tang N."/>
            <person name="Roy S."/>
            <person name="Loubradou J."/>
            <person name="Henrissat B."/>
            <person name="Grigoriev I.V."/>
            <person name="Corradi N."/>
            <person name="Roux C."/>
            <person name="Martin F.M."/>
        </authorList>
    </citation>
    <scope>NUCLEOTIDE SEQUENCE [LARGE SCALE GENOMIC DNA]</scope>
    <source>
        <strain evidence="2 3">DAOM 227022</strain>
    </source>
</reference>
<dbReference type="EMBL" id="QKYT01000045">
    <property type="protein sequence ID" value="RIA96418.1"/>
    <property type="molecule type" value="Genomic_DNA"/>
</dbReference>
<comment type="caution">
    <text evidence="2">The sequence shown here is derived from an EMBL/GenBank/DDBJ whole genome shotgun (WGS) entry which is preliminary data.</text>
</comment>
<evidence type="ECO:0000313" key="3">
    <source>
        <dbReference type="Proteomes" id="UP000265703"/>
    </source>
</evidence>
<name>A0A397TE49_9GLOM</name>
<gene>
    <name evidence="2" type="ORF">C1645_815449</name>
</gene>
<proteinExistence type="predicted"/>
<feature type="compositionally biased region" description="Acidic residues" evidence="1">
    <location>
        <begin position="130"/>
        <end position="139"/>
    </location>
</feature>
<accession>A0A397TE49</accession>
<feature type="compositionally biased region" description="Basic and acidic residues" evidence="1">
    <location>
        <begin position="85"/>
        <end position="128"/>
    </location>
</feature>
<evidence type="ECO:0000313" key="2">
    <source>
        <dbReference type="EMBL" id="RIA96418.1"/>
    </source>
</evidence>